<dbReference type="Pfam" id="PF13378">
    <property type="entry name" value="MR_MLE_C"/>
    <property type="match status" value="1"/>
</dbReference>
<dbReference type="PANTHER" id="PTHR48073:SF2">
    <property type="entry name" value="O-SUCCINYLBENZOATE SYNTHASE"/>
    <property type="match status" value="1"/>
</dbReference>
<evidence type="ECO:0000313" key="3">
    <source>
        <dbReference type="EMBL" id="SVE29014.1"/>
    </source>
</evidence>
<evidence type="ECO:0000256" key="1">
    <source>
        <dbReference type="ARBA" id="ARBA00022723"/>
    </source>
</evidence>
<feature type="domain" description="Enolase C-terminal" evidence="2">
    <location>
        <begin position="2"/>
        <end position="130"/>
    </location>
</feature>
<name>A0A383CA16_9ZZZZ</name>
<keyword evidence="1" id="KW-0479">Metal-binding</keyword>
<dbReference type="Gene3D" id="3.20.20.120">
    <property type="entry name" value="Enolase-like C-terminal domain"/>
    <property type="match status" value="1"/>
</dbReference>
<dbReference type="EMBL" id="UINC01207074">
    <property type="protein sequence ID" value="SVE29014.1"/>
    <property type="molecule type" value="Genomic_DNA"/>
</dbReference>
<sequence>GIEFVEEPVAGVEALAAVRADSPVPIAADESATSPDGVAAVVGAGAADLVVLKPSAVGGIVVAAELAALARDAGLGVVVTSLLDGAVGVSHAAHMASAIGALDPAPGLATSALVAEDVGTPPTLEGGLLVLSGEDGP</sequence>
<dbReference type="PANTHER" id="PTHR48073">
    <property type="entry name" value="O-SUCCINYLBENZOATE SYNTHASE-RELATED"/>
    <property type="match status" value="1"/>
</dbReference>
<gene>
    <name evidence="3" type="ORF">METZ01_LOCUS481868</name>
</gene>
<reference evidence="3" key="1">
    <citation type="submission" date="2018-05" db="EMBL/GenBank/DDBJ databases">
        <authorList>
            <person name="Lanie J.A."/>
            <person name="Ng W.-L."/>
            <person name="Kazmierczak K.M."/>
            <person name="Andrzejewski T.M."/>
            <person name="Davidsen T.M."/>
            <person name="Wayne K.J."/>
            <person name="Tettelin H."/>
            <person name="Glass J.I."/>
            <person name="Rusch D."/>
            <person name="Podicherti R."/>
            <person name="Tsui H.-C.T."/>
            <person name="Winkler M.E."/>
        </authorList>
    </citation>
    <scope>NUCLEOTIDE SEQUENCE</scope>
</reference>
<dbReference type="InterPro" id="IPR036849">
    <property type="entry name" value="Enolase-like_C_sf"/>
</dbReference>
<dbReference type="SUPFAM" id="SSF51604">
    <property type="entry name" value="Enolase C-terminal domain-like"/>
    <property type="match status" value="1"/>
</dbReference>
<accession>A0A383CA16</accession>
<dbReference type="GO" id="GO:0046872">
    <property type="term" value="F:metal ion binding"/>
    <property type="evidence" value="ECO:0007669"/>
    <property type="project" value="UniProtKB-KW"/>
</dbReference>
<feature type="non-terminal residue" evidence="3">
    <location>
        <position position="1"/>
    </location>
</feature>
<proteinExistence type="predicted"/>
<dbReference type="AlphaFoldDB" id="A0A383CA16"/>
<organism evidence="3">
    <name type="scientific">marine metagenome</name>
    <dbReference type="NCBI Taxonomy" id="408172"/>
    <lineage>
        <taxon>unclassified sequences</taxon>
        <taxon>metagenomes</taxon>
        <taxon>ecological metagenomes</taxon>
    </lineage>
</organism>
<evidence type="ECO:0000259" key="2">
    <source>
        <dbReference type="Pfam" id="PF13378"/>
    </source>
</evidence>
<protein>
    <recommendedName>
        <fullName evidence="2">Enolase C-terminal domain-containing protein</fullName>
    </recommendedName>
</protein>
<dbReference type="InterPro" id="IPR029065">
    <property type="entry name" value="Enolase_C-like"/>
</dbReference>